<feature type="region of interest" description="Disordered" evidence="1">
    <location>
        <begin position="194"/>
        <end position="221"/>
    </location>
</feature>
<keyword evidence="4" id="KW-1185">Reference proteome</keyword>
<dbReference type="AlphaFoldDB" id="A0A430KVF6"/>
<accession>A0A430KVF6</accession>
<comment type="caution">
    <text evidence="3">The sequence shown here is derived from an EMBL/GenBank/DDBJ whole genome shotgun (WGS) entry which is preliminary data.</text>
</comment>
<organism evidence="3 4">
    <name type="scientific">Amphritea opalescens</name>
    <dbReference type="NCBI Taxonomy" id="2490544"/>
    <lineage>
        <taxon>Bacteria</taxon>
        <taxon>Pseudomonadati</taxon>
        <taxon>Pseudomonadota</taxon>
        <taxon>Gammaproteobacteria</taxon>
        <taxon>Oceanospirillales</taxon>
        <taxon>Oceanospirillaceae</taxon>
        <taxon>Amphritea</taxon>
    </lineage>
</organism>
<dbReference type="RefSeq" id="WP_126156669.1">
    <property type="nucleotide sequence ID" value="NZ_RQXW01000001.1"/>
</dbReference>
<evidence type="ECO:0000256" key="1">
    <source>
        <dbReference type="SAM" id="MobiDB-lite"/>
    </source>
</evidence>
<gene>
    <name evidence="3" type="ORF">EH243_00470</name>
</gene>
<feature type="transmembrane region" description="Helical" evidence="2">
    <location>
        <begin position="34"/>
        <end position="57"/>
    </location>
</feature>
<feature type="transmembrane region" description="Helical" evidence="2">
    <location>
        <begin position="63"/>
        <end position="86"/>
    </location>
</feature>
<keyword evidence="2" id="KW-1133">Transmembrane helix</keyword>
<dbReference type="PANTHER" id="PTHR34351:SF1">
    <property type="entry name" value="SLR1927 PROTEIN"/>
    <property type="match status" value="1"/>
</dbReference>
<evidence type="ECO:0000313" key="4">
    <source>
        <dbReference type="Proteomes" id="UP000283087"/>
    </source>
</evidence>
<keyword evidence="2" id="KW-0812">Transmembrane</keyword>
<evidence type="ECO:0000256" key="2">
    <source>
        <dbReference type="SAM" id="Phobius"/>
    </source>
</evidence>
<name>A0A430KVF6_9GAMM</name>
<evidence type="ECO:0000313" key="3">
    <source>
        <dbReference type="EMBL" id="RTE67459.1"/>
    </source>
</evidence>
<proteinExistence type="predicted"/>
<dbReference type="PANTHER" id="PTHR34351">
    <property type="entry name" value="SLR1927 PROTEIN-RELATED"/>
    <property type="match status" value="1"/>
</dbReference>
<keyword evidence="2" id="KW-0472">Membrane</keyword>
<dbReference type="OrthoDB" id="5298497at2"/>
<sequence length="345" mass="38733">MIVSIRQRLADAAYEWSLKRSPRLKKLTLSQRRIYIVPSRSGFLFLLLLLVMLVLAINFQNNLMFAVTFLLASLFVVTILHTYANLSGLTIQFLRGHPCFAGEQAAFDLLLTPQGQRQYESIQLRLGQESGSAVDLLDDQPVSLTLYQTPPRRGMFQAGPLLIETYYPLGLFRAWTWVQVDLTTPVYPRPVKGGQLSDLNSVGSGDQSSTDQSERPGGEEFNGLVNYQPGMSLKRVAWKHYARGQGMHAKEYVELSDHHRWLSWALWPELSPEARLSRLTWWLLQLHHGDEAYGLDIPGCHIPPNRGEAHRLKILAALACFGLDGVSRESDLAPSAKPASQVGVR</sequence>
<reference evidence="3 4" key="1">
    <citation type="submission" date="2018-11" db="EMBL/GenBank/DDBJ databases">
        <title>The draft genome sequence of Amphritea opalescens ANRC-JH13T.</title>
        <authorList>
            <person name="Fang Z."/>
            <person name="Zhang Y."/>
            <person name="Han X."/>
        </authorList>
    </citation>
    <scope>NUCLEOTIDE SEQUENCE [LARGE SCALE GENOMIC DNA]</scope>
    <source>
        <strain evidence="3 4">ANRC-JH13</strain>
    </source>
</reference>
<protein>
    <submittedName>
        <fullName evidence="3">DUF58 domain-containing protein</fullName>
    </submittedName>
</protein>
<dbReference type="EMBL" id="RQXW01000001">
    <property type="protein sequence ID" value="RTE67459.1"/>
    <property type="molecule type" value="Genomic_DNA"/>
</dbReference>
<dbReference type="Proteomes" id="UP000283087">
    <property type="component" value="Unassembled WGS sequence"/>
</dbReference>
<feature type="compositionally biased region" description="Polar residues" evidence="1">
    <location>
        <begin position="197"/>
        <end position="211"/>
    </location>
</feature>